<dbReference type="GO" id="GO:0007283">
    <property type="term" value="P:spermatogenesis"/>
    <property type="evidence" value="ECO:0007669"/>
    <property type="project" value="TreeGrafter"/>
</dbReference>
<feature type="region of interest" description="Disordered" evidence="2">
    <location>
        <begin position="499"/>
        <end position="526"/>
    </location>
</feature>
<feature type="coiled-coil region" evidence="1">
    <location>
        <begin position="328"/>
        <end position="376"/>
    </location>
</feature>
<organism evidence="3 4">
    <name type="scientific">Zosterops borbonicus</name>
    <dbReference type="NCBI Taxonomy" id="364589"/>
    <lineage>
        <taxon>Eukaryota</taxon>
        <taxon>Metazoa</taxon>
        <taxon>Chordata</taxon>
        <taxon>Craniata</taxon>
        <taxon>Vertebrata</taxon>
        <taxon>Euteleostomi</taxon>
        <taxon>Archelosauria</taxon>
        <taxon>Archosauria</taxon>
        <taxon>Dinosauria</taxon>
        <taxon>Saurischia</taxon>
        <taxon>Theropoda</taxon>
        <taxon>Coelurosauria</taxon>
        <taxon>Aves</taxon>
        <taxon>Neognathae</taxon>
        <taxon>Neoaves</taxon>
        <taxon>Telluraves</taxon>
        <taxon>Australaves</taxon>
        <taxon>Passeriformes</taxon>
        <taxon>Sylvioidea</taxon>
        <taxon>Zosteropidae</taxon>
        <taxon>Zosterops</taxon>
    </lineage>
</organism>
<accession>A0A8K1GCT6</accession>
<dbReference type="EMBL" id="SWJQ01000369">
    <property type="protein sequence ID" value="TRZ15445.1"/>
    <property type="molecule type" value="Genomic_DNA"/>
</dbReference>
<sequence length="526" mass="59632">MSEWRVLPVARDVDAAFKAKMIEDLGLDTPLKFYSCTSLVLASEPKQRQSVVPYSQALFGLDTLVLSCFEAEEQKEEAELGSSLGALPWLSAQCQQNTLQDPQQRRHPSSIHVMLRSIAPENQTPVLVSSDQPEGSCRGLPGAKETTPELTSCIHQLQQETEAWQPKGQRQALVQEPQHGEPRACQDTQQEDLDPAQVLATIQELQLELDFCRGTNHKQLVQLQEQECAVEQEHQDLVILMQQFQALMGKVSDTPLHLKDQAVQTEVTSYFTSHSDVDTSHDIPKESRELLKQLGAQKLSQGLQHSPAQLQEQLGATQAQEQQSVQQLSQAKEAIQGLHRKVEELQQQLCWQVRDVEDLQEELAKTLQESTNQVDKIAAYKTHKQRLLRKIRKMQSFKEQSKQEICSLQERLQELSSLVQHWQQLHLDSEQTLALREEELVVCKVELAFLKEELSKMTEQVQEDTNRHSRHTTQDAGREPIPNIQKTSAAPQVLQGNNLTAPALHDSPSNTHLQDKKQCKTKQRLD</sequence>
<feature type="compositionally biased region" description="Basic and acidic residues" evidence="2">
    <location>
        <begin position="513"/>
        <end position="526"/>
    </location>
</feature>
<evidence type="ECO:0000313" key="3">
    <source>
        <dbReference type="EMBL" id="TRZ15445.1"/>
    </source>
</evidence>
<dbReference type="OrthoDB" id="9215760at2759"/>
<keyword evidence="1" id="KW-0175">Coiled coil</keyword>
<evidence type="ECO:0000256" key="1">
    <source>
        <dbReference type="SAM" id="Coils"/>
    </source>
</evidence>
<name>A0A8K1GCT6_9PASS</name>
<evidence type="ECO:0000313" key="4">
    <source>
        <dbReference type="Proteomes" id="UP000796761"/>
    </source>
</evidence>
<evidence type="ECO:0000256" key="2">
    <source>
        <dbReference type="SAM" id="MobiDB-lite"/>
    </source>
</evidence>
<protein>
    <submittedName>
        <fullName evidence="3">Uncharacterized protein</fullName>
    </submittedName>
</protein>
<feature type="compositionally biased region" description="Basic and acidic residues" evidence="2">
    <location>
        <begin position="464"/>
        <end position="478"/>
    </location>
</feature>
<dbReference type="Proteomes" id="UP000796761">
    <property type="component" value="Unassembled WGS sequence"/>
</dbReference>
<feature type="region of interest" description="Disordered" evidence="2">
    <location>
        <begin position="460"/>
        <end position="484"/>
    </location>
</feature>
<dbReference type="PANTHER" id="PTHR18881:SF2">
    <property type="entry name" value="POLYAMINE-MODULATED FACTOR 1-BINDING PROTEIN 1"/>
    <property type="match status" value="1"/>
</dbReference>
<dbReference type="InterPro" id="IPR037391">
    <property type="entry name" value="PMF1-bd"/>
</dbReference>
<proteinExistence type="predicted"/>
<comment type="caution">
    <text evidence="3">The sequence shown here is derived from an EMBL/GenBank/DDBJ whole genome shotgun (WGS) entry which is preliminary data.</text>
</comment>
<dbReference type="AlphaFoldDB" id="A0A8K1GCT6"/>
<reference evidence="3" key="1">
    <citation type="submission" date="2019-04" db="EMBL/GenBank/DDBJ databases">
        <title>Genome assembly of Zosterops borbonicus 15179.</title>
        <authorList>
            <person name="Leroy T."/>
            <person name="Anselmetti Y."/>
            <person name="Tilak M.-K."/>
            <person name="Nabholz B."/>
        </authorList>
    </citation>
    <scope>NUCLEOTIDE SEQUENCE</scope>
    <source>
        <strain evidence="3">HGM_15179</strain>
        <tissue evidence="3">Muscle</tissue>
    </source>
</reference>
<dbReference type="PANTHER" id="PTHR18881">
    <property type="entry name" value="POLYAMINE-MODULATED FACTOR 1-BINDING PROTEIN 1-RELATED"/>
    <property type="match status" value="1"/>
</dbReference>
<gene>
    <name evidence="3" type="ORF">HGM15179_011692</name>
</gene>
<keyword evidence="4" id="KW-1185">Reference proteome</keyword>